<dbReference type="OrthoDB" id="199084at2"/>
<dbReference type="EMBL" id="FRFE01000007">
    <property type="protein sequence ID" value="SHO47313.1"/>
    <property type="molecule type" value="Genomic_DNA"/>
</dbReference>
<dbReference type="Pfam" id="PF12570">
    <property type="entry name" value="DUF3750"/>
    <property type="match status" value="1"/>
</dbReference>
<organism evidence="1 2">
    <name type="scientific">Desulfopila aestuarii DSM 18488</name>
    <dbReference type="NCBI Taxonomy" id="1121416"/>
    <lineage>
        <taxon>Bacteria</taxon>
        <taxon>Pseudomonadati</taxon>
        <taxon>Thermodesulfobacteriota</taxon>
        <taxon>Desulfobulbia</taxon>
        <taxon>Desulfobulbales</taxon>
        <taxon>Desulfocapsaceae</taxon>
        <taxon>Desulfopila</taxon>
    </lineage>
</organism>
<proteinExistence type="predicted"/>
<accession>A0A1M7Y4P1</accession>
<evidence type="ECO:0008006" key="3">
    <source>
        <dbReference type="Google" id="ProtNLM"/>
    </source>
</evidence>
<reference evidence="1 2" key="1">
    <citation type="submission" date="2016-12" db="EMBL/GenBank/DDBJ databases">
        <authorList>
            <person name="Song W.-J."/>
            <person name="Kurnit D.M."/>
        </authorList>
    </citation>
    <scope>NUCLEOTIDE SEQUENCE [LARGE SCALE GENOMIC DNA]</scope>
    <source>
        <strain evidence="1 2">DSM 18488</strain>
    </source>
</reference>
<dbReference type="Proteomes" id="UP000184603">
    <property type="component" value="Unassembled WGS sequence"/>
</dbReference>
<dbReference type="AlphaFoldDB" id="A0A1M7Y4P1"/>
<evidence type="ECO:0000313" key="1">
    <source>
        <dbReference type="EMBL" id="SHO47313.1"/>
    </source>
</evidence>
<dbReference type="STRING" id="1121416.SAMN02745220_01825"/>
<protein>
    <recommendedName>
        <fullName evidence="3">DUF3750 domain-containing protein</fullName>
    </recommendedName>
</protein>
<evidence type="ECO:0000313" key="2">
    <source>
        <dbReference type="Proteomes" id="UP000184603"/>
    </source>
</evidence>
<sequence>MSLKSLLAITITGLLITGCGLNNDWKTARRDSAGIAPDPSRTHEAIVQVYGADAWGWRGWFAIHTWIAAKRSGEDFYTVYDVVGWRSSRNEPVMRVARDIPDRYWYGEKPKVLKDIQGAEADQLINAIDQAARDYPWKTTYKVFPGPNSNTFVAWIAKQVPELELELPFSAIGSGYVK</sequence>
<dbReference type="RefSeq" id="WP_073613142.1">
    <property type="nucleotide sequence ID" value="NZ_FRFE01000007.1"/>
</dbReference>
<keyword evidence="2" id="KW-1185">Reference proteome</keyword>
<name>A0A1M7Y4P1_9BACT</name>
<dbReference type="InterPro" id="IPR022224">
    <property type="entry name" value="DUF3750"/>
</dbReference>
<gene>
    <name evidence="1" type="ORF">SAMN02745220_01825</name>
</gene>
<dbReference type="PROSITE" id="PS51257">
    <property type="entry name" value="PROKAR_LIPOPROTEIN"/>
    <property type="match status" value="1"/>
</dbReference>